<comment type="caution">
    <text evidence="1">The sequence shown here is derived from an EMBL/GenBank/DDBJ whole genome shotgun (WGS) entry which is preliminary data.</text>
</comment>
<accession>X1D4X8</accession>
<organism evidence="1">
    <name type="scientific">marine sediment metagenome</name>
    <dbReference type="NCBI Taxonomy" id="412755"/>
    <lineage>
        <taxon>unclassified sequences</taxon>
        <taxon>metagenomes</taxon>
        <taxon>ecological metagenomes</taxon>
    </lineage>
</organism>
<feature type="non-terminal residue" evidence="1">
    <location>
        <position position="51"/>
    </location>
</feature>
<sequence>MNLRELVEGQAEKYKDKVFLYWKEETVSYAQLNELTNKVANFLYNDIGIRK</sequence>
<dbReference type="EMBL" id="BART01027283">
    <property type="protein sequence ID" value="GAG91491.1"/>
    <property type="molecule type" value="Genomic_DNA"/>
</dbReference>
<dbReference type="Gene3D" id="3.40.50.980">
    <property type="match status" value="1"/>
</dbReference>
<dbReference type="SUPFAM" id="SSF56801">
    <property type="entry name" value="Acetyl-CoA synthetase-like"/>
    <property type="match status" value="1"/>
</dbReference>
<name>X1D4X8_9ZZZZ</name>
<protein>
    <recommendedName>
        <fullName evidence="2">AMP-dependent synthetase/ligase domain-containing protein</fullName>
    </recommendedName>
</protein>
<evidence type="ECO:0008006" key="2">
    <source>
        <dbReference type="Google" id="ProtNLM"/>
    </source>
</evidence>
<proteinExistence type="predicted"/>
<evidence type="ECO:0000313" key="1">
    <source>
        <dbReference type="EMBL" id="GAG91491.1"/>
    </source>
</evidence>
<gene>
    <name evidence="1" type="ORF">S01H4_48397</name>
</gene>
<dbReference type="AlphaFoldDB" id="X1D4X8"/>
<reference evidence="1" key="1">
    <citation type="journal article" date="2014" name="Front. Microbiol.">
        <title>High frequency of phylogenetically diverse reductive dehalogenase-homologous genes in deep subseafloor sedimentary metagenomes.</title>
        <authorList>
            <person name="Kawai M."/>
            <person name="Futagami T."/>
            <person name="Toyoda A."/>
            <person name="Takaki Y."/>
            <person name="Nishi S."/>
            <person name="Hori S."/>
            <person name="Arai W."/>
            <person name="Tsubouchi T."/>
            <person name="Morono Y."/>
            <person name="Uchiyama I."/>
            <person name="Ito T."/>
            <person name="Fujiyama A."/>
            <person name="Inagaki F."/>
            <person name="Takami H."/>
        </authorList>
    </citation>
    <scope>NUCLEOTIDE SEQUENCE</scope>
    <source>
        <strain evidence="1">Expedition CK06-06</strain>
    </source>
</reference>